<reference evidence="4" key="1">
    <citation type="journal article" date="2019" name="Int. J. Syst. Evol. Microbiol.">
        <title>The Global Catalogue of Microorganisms (GCM) 10K type strain sequencing project: providing services to taxonomists for standard genome sequencing and annotation.</title>
        <authorList>
            <consortium name="The Broad Institute Genomics Platform"/>
            <consortium name="The Broad Institute Genome Sequencing Center for Infectious Disease"/>
            <person name="Wu L."/>
            <person name="Ma J."/>
        </authorList>
    </citation>
    <scope>NUCLEOTIDE SEQUENCE [LARGE SCALE GENOMIC DNA]</scope>
    <source>
        <strain evidence="4">JCM 30742</strain>
    </source>
</reference>
<evidence type="ECO:0008006" key="5">
    <source>
        <dbReference type="Google" id="ProtNLM"/>
    </source>
</evidence>
<feature type="transmembrane region" description="Helical" evidence="2">
    <location>
        <begin position="71"/>
        <end position="104"/>
    </location>
</feature>
<evidence type="ECO:0000256" key="1">
    <source>
        <dbReference type="SAM" id="MobiDB-lite"/>
    </source>
</evidence>
<protein>
    <recommendedName>
        <fullName evidence="5">DUF4190 domain-containing protein</fullName>
    </recommendedName>
</protein>
<sequence>MTDANQPSSPDTPNPSNQPSSGQPYPNRPDPYQQYPNQPYPNQPGPYYQPAPYDGQPPEQLSGLTITAMTVGIVALVVAAIPIFGFVSFVLGPLAIILGIIGLVKKRPKKGFSITGIITGALALLLCILYLAIGIALAGVFGNATSQAGTYTYKVVGEGTFQVTYTTTSLFDRTTNQATGQFSAEVEASKLLGTLEAHNTGNTAGDLTCTITDSTGRLISTNTASGTGASVICATVAGMDKDGDGNWDGQP</sequence>
<evidence type="ECO:0000313" key="4">
    <source>
        <dbReference type="Proteomes" id="UP001500752"/>
    </source>
</evidence>
<organism evidence="3 4">
    <name type="scientific">Arthrobacter ginkgonis</name>
    <dbReference type="NCBI Taxonomy" id="1630594"/>
    <lineage>
        <taxon>Bacteria</taxon>
        <taxon>Bacillati</taxon>
        <taxon>Actinomycetota</taxon>
        <taxon>Actinomycetes</taxon>
        <taxon>Micrococcales</taxon>
        <taxon>Micrococcaceae</taxon>
        <taxon>Arthrobacter</taxon>
    </lineage>
</organism>
<feature type="compositionally biased region" description="Pro residues" evidence="1">
    <location>
        <begin position="38"/>
        <end position="49"/>
    </location>
</feature>
<proteinExistence type="predicted"/>
<evidence type="ECO:0000313" key="3">
    <source>
        <dbReference type="EMBL" id="GAA3701129.1"/>
    </source>
</evidence>
<accession>A0ABP7D5V0</accession>
<comment type="caution">
    <text evidence="3">The sequence shown here is derived from an EMBL/GenBank/DDBJ whole genome shotgun (WGS) entry which is preliminary data.</text>
</comment>
<dbReference type="EMBL" id="BAABEO010000034">
    <property type="protein sequence ID" value="GAA3701129.1"/>
    <property type="molecule type" value="Genomic_DNA"/>
</dbReference>
<dbReference type="Gene3D" id="2.60.40.2880">
    <property type="entry name" value="MmpS1-5, C-terminal soluble domain"/>
    <property type="match status" value="1"/>
</dbReference>
<dbReference type="RefSeq" id="WP_345153978.1">
    <property type="nucleotide sequence ID" value="NZ_BAABEO010000034.1"/>
</dbReference>
<keyword evidence="2" id="KW-0812">Transmembrane</keyword>
<evidence type="ECO:0000256" key="2">
    <source>
        <dbReference type="SAM" id="Phobius"/>
    </source>
</evidence>
<dbReference type="Proteomes" id="UP001500752">
    <property type="component" value="Unassembled WGS sequence"/>
</dbReference>
<feature type="region of interest" description="Disordered" evidence="1">
    <location>
        <begin position="1"/>
        <end position="54"/>
    </location>
</feature>
<keyword evidence="2" id="KW-1133">Transmembrane helix</keyword>
<feature type="transmembrane region" description="Helical" evidence="2">
    <location>
        <begin position="116"/>
        <end position="141"/>
    </location>
</feature>
<feature type="compositionally biased region" description="Low complexity" evidence="1">
    <location>
        <begin position="14"/>
        <end position="37"/>
    </location>
</feature>
<gene>
    <name evidence="3" type="ORF">GCM10023081_41980</name>
</gene>
<name>A0ABP7D5V0_9MICC</name>
<keyword evidence="2" id="KW-0472">Membrane</keyword>
<dbReference type="InterPro" id="IPR038468">
    <property type="entry name" value="MmpS_C"/>
</dbReference>
<keyword evidence="4" id="KW-1185">Reference proteome</keyword>
<feature type="compositionally biased region" description="Polar residues" evidence="1">
    <location>
        <begin position="1"/>
        <end position="11"/>
    </location>
</feature>